<dbReference type="GO" id="GO:0005886">
    <property type="term" value="C:plasma membrane"/>
    <property type="evidence" value="ECO:0007669"/>
    <property type="project" value="TreeGrafter"/>
</dbReference>
<dbReference type="STRING" id="6313.A0A158PB86"/>
<keyword evidence="5" id="KW-0106">Calcium</keyword>
<dbReference type="WBParaSite" id="ACAC_0001058301-mRNA-1">
    <property type="protein sequence ID" value="ACAC_0001058301-mRNA-1"/>
    <property type="gene ID" value="ACAC_0001058301"/>
</dbReference>
<evidence type="ECO:0000256" key="2">
    <source>
        <dbReference type="ARBA" id="ARBA00022692"/>
    </source>
</evidence>
<organism evidence="8 9">
    <name type="scientific">Angiostrongylus cantonensis</name>
    <name type="common">Rat lungworm</name>
    <dbReference type="NCBI Taxonomy" id="6313"/>
    <lineage>
        <taxon>Eukaryota</taxon>
        <taxon>Metazoa</taxon>
        <taxon>Ecdysozoa</taxon>
        <taxon>Nematoda</taxon>
        <taxon>Chromadorea</taxon>
        <taxon>Rhabditida</taxon>
        <taxon>Rhabditina</taxon>
        <taxon>Rhabditomorpha</taxon>
        <taxon>Strongyloidea</taxon>
        <taxon>Metastrongylidae</taxon>
        <taxon>Angiostrongylus</taxon>
    </lineage>
</organism>
<dbReference type="PANTHER" id="PTHR24028">
    <property type="entry name" value="CADHERIN-87A"/>
    <property type="match status" value="1"/>
</dbReference>
<dbReference type="InterPro" id="IPR015919">
    <property type="entry name" value="Cadherin-like_sf"/>
</dbReference>
<evidence type="ECO:0000256" key="6">
    <source>
        <dbReference type="SAM" id="Phobius"/>
    </source>
</evidence>
<protein>
    <submittedName>
        <fullName evidence="9">Cadherin domain-containing protein</fullName>
    </submittedName>
</protein>
<keyword evidence="3 6" id="KW-1133">Transmembrane helix</keyword>
<dbReference type="AlphaFoldDB" id="A0A158PB86"/>
<keyword evidence="2 6" id="KW-0812">Transmembrane</keyword>
<dbReference type="InterPro" id="IPR002126">
    <property type="entry name" value="Cadherin-like_dom"/>
</dbReference>
<reference evidence="8" key="1">
    <citation type="submission" date="2012-09" db="EMBL/GenBank/DDBJ databases">
        <authorList>
            <person name="Martin A.A."/>
        </authorList>
    </citation>
    <scope>NUCLEOTIDE SEQUENCE</scope>
</reference>
<evidence type="ECO:0000313" key="8">
    <source>
        <dbReference type="Proteomes" id="UP000035642"/>
    </source>
</evidence>
<feature type="transmembrane region" description="Helical" evidence="6">
    <location>
        <begin position="311"/>
        <end position="334"/>
    </location>
</feature>
<name>A0A158PB86_ANGCA</name>
<evidence type="ECO:0000313" key="9">
    <source>
        <dbReference type="WBParaSite" id="ACAC_0001058301-mRNA-1"/>
    </source>
</evidence>
<accession>A0A158PB86</accession>
<evidence type="ECO:0000259" key="7">
    <source>
        <dbReference type="PROSITE" id="PS50268"/>
    </source>
</evidence>
<keyword evidence="8" id="KW-1185">Reference proteome</keyword>
<proteinExistence type="predicted"/>
<dbReference type="PANTHER" id="PTHR24028:SF328">
    <property type="entry name" value="CADHERIN-3"/>
    <property type="match status" value="1"/>
</dbReference>
<dbReference type="PROSITE" id="PS50268">
    <property type="entry name" value="CADHERIN_2"/>
    <property type="match status" value="1"/>
</dbReference>
<dbReference type="Proteomes" id="UP000035642">
    <property type="component" value="Unassembled WGS sequence"/>
</dbReference>
<evidence type="ECO:0000256" key="5">
    <source>
        <dbReference type="PROSITE-ProRule" id="PRU00043"/>
    </source>
</evidence>
<dbReference type="GO" id="GO:0007156">
    <property type="term" value="P:homophilic cell adhesion via plasma membrane adhesion molecules"/>
    <property type="evidence" value="ECO:0007669"/>
    <property type="project" value="InterPro"/>
</dbReference>
<keyword evidence="4" id="KW-0325">Glycoprotein</keyword>
<dbReference type="InterPro" id="IPR050174">
    <property type="entry name" value="Protocadherin/Cadherin-CA"/>
</dbReference>
<dbReference type="GO" id="GO:0005509">
    <property type="term" value="F:calcium ion binding"/>
    <property type="evidence" value="ECO:0007669"/>
    <property type="project" value="UniProtKB-UniRule"/>
</dbReference>
<dbReference type="SUPFAM" id="SSF49313">
    <property type="entry name" value="Cadherin-like"/>
    <property type="match status" value="2"/>
</dbReference>
<dbReference type="Gene3D" id="2.60.40.60">
    <property type="entry name" value="Cadherins"/>
    <property type="match status" value="2"/>
</dbReference>
<reference evidence="9" key="2">
    <citation type="submission" date="2016-04" db="UniProtKB">
        <authorList>
            <consortium name="WormBaseParasite"/>
        </authorList>
    </citation>
    <scope>IDENTIFICATION</scope>
</reference>
<evidence type="ECO:0000256" key="4">
    <source>
        <dbReference type="ARBA" id="ARBA00023180"/>
    </source>
</evidence>
<dbReference type="CDD" id="cd11304">
    <property type="entry name" value="Cadherin_repeat"/>
    <property type="match status" value="2"/>
</dbReference>
<sequence length="405" mass="45618">MRAVDADESQTVFYRLKQPSKEFAINSFTGEVAVVYGLDRETVDSYRNDNGPLFERGHYDVLVAKGTLPGQNIVTLSTYDPDQPVAGNGPMEAAWINDYGDDMYLQCTYTCIRVLDRGLAHAGMNTVYYRIKETLFEYRGMSQTIQHMFSITPTSGVVQLQQTASDFTGGVFHLLVESMDDPTAAKAQKDHCIVNVHIHEESDIVRLELPIPPAAMDYEKIDNIKGTLANATGLKVIMKDLRYHHEEGELFYDVTDLRLVFVNRSSSEIIPAERAIAIADRHRSTMSSQMPSMTRAQVFSTSVKHSSIPPLAYVLGVFALSLTMVFIIFAFMICHYRNKFKFEKKIHEGDVIITNSLNTPPLRPMKIPSMIPFQMISAFFPAIHDSYAVQERKMVVGADDNHQSH</sequence>
<comment type="subcellular location">
    <subcellularLocation>
        <location evidence="1">Membrane</location>
        <topology evidence="1">Single-pass membrane protein</topology>
    </subcellularLocation>
</comment>
<keyword evidence="6" id="KW-0472">Membrane</keyword>
<feature type="domain" description="Cadherin" evidence="7">
    <location>
        <begin position="1"/>
        <end position="92"/>
    </location>
</feature>
<dbReference type="PRINTS" id="PR00205">
    <property type="entry name" value="CADHERIN"/>
</dbReference>
<evidence type="ECO:0000256" key="3">
    <source>
        <dbReference type="ARBA" id="ARBA00022989"/>
    </source>
</evidence>
<evidence type="ECO:0000256" key="1">
    <source>
        <dbReference type="ARBA" id="ARBA00004167"/>
    </source>
</evidence>